<feature type="signal peptide" evidence="2">
    <location>
        <begin position="1"/>
        <end position="25"/>
    </location>
</feature>
<dbReference type="Proteomes" id="UP000663832">
    <property type="component" value="Unassembled WGS sequence"/>
</dbReference>
<dbReference type="SUPFAM" id="SSF57302">
    <property type="entry name" value="Snake toxin-like"/>
    <property type="match status" value="1"/>
</dbReference>
<keyword evidence="5" id="KW-1185">Reference proteome</keyword>
<organism evidence="4 5">
    <name type="scientific">Adineta steineri</name>
    <dbReference type="NCBI Taxonomy" id="433720"/>
    <lineage>
        <taxon>Eukaryota</taxon>
        <taxon>Metazoa</taxon>
        <taxon>Spiralia</taxon>
        <taxon>Gnathifera</taxon>
        <taxon>Rotifera</taxon>
        <taxon>Eurotatoria</taxon>
        <taxon>Bdelloidea</taxon>
        <taxon>Adinetida</taxon>
        <taxon>Adinetidae</taxon>
        <taxon>Adineta</taxon>
    </lineage>
</organism>
<evidence type="ECO:0000313" key="3">
    <source>
        <dbReference type="EMBL" id="CAF0718812.1"/>
    </source>
</evidence>
<proteinExistence type="predicted"/>
<protein>
    <submittedName>
        <fullName evidence="4">Uncharacterized protein</fullName>
    </submittedName>
</protein>
<dbReference type="InterPro" id="IPR045860">
    <property type="entry name" value="Snake_toxin-like_sf"/>
</dbReference>
<feature type="transmembrane region" description="Helical" evidence="1">
    <location>
        <begin position="109"/>
        <end position="127"/>
    </location>
</feature>
<dbReference type="PROSITE" id="PS51257">
    <property type="entry name" value="PROKAR_LIPOPROTEIN"/>
    <property type="match status" value="1"/>
</dbReference>
<reference evidence="4" key="1">
    <citation type="submission" date="2021-02" db="EMBL/GenBank/DDBJ databases">
        <authorList>
            <person name="Nowell W R."/>
        </authorList>
    </citation>
    <scope>NUCLEOTIDE SEQUENCE</scope>
</reference>
<evidence type="ECO:0000313" key="4">
    <source>
        <dbReference type="EMBL" id="CAF0889509.1"/>
    </source>
</evidence>
<accession>A0A813YV52</accession>
<dbReference type="Proteomes" id="UP000663877">
    <property type="component" value="Unassembled WGS sequence"/>
</dbReference>
<keyword evidence="1" id="KW-0472">Membrane</keyword>
<keyword evidence="2" id="KW-0732">Signal</keyword>
<name>A0A813YV52_9BILA</name>
<dbReference type="AlphaFoldDB" id="A0A813YV52"/>
<keyword evidence="1" id="KW-1133">Transmembrane helix</keyword>
<dbReference type="EMBL" id="CAJNOM010000040">
    <property type="protein sequence ID" value="CAF0889509.1"/>
    <property type="molecule type" value="Genomic_DNA"/>
</dbReference>
<evidence type="ECO:0000256" key="2">
    <source>
        <dbReference type="SAM" id="SignalP"/>
    </source>
</evidence>
<dbReference type="EMBL" id="CAJNOI010000001">
    <property type="protein sequence ID" value="CAF0718812.1"/>
    <property type="molecule type" value="Genomic_DNA"/>
</dbReference>
<gene>
    <name evidence="3" type="ORF">BJG266_LOCUS12</name>
    <name evidence="4" type="ORF">QVE165_LOCUS8866</name>
</gene>
<comment type="caution">
    <text evidence="4">The sequence shown here is derived from an EMBL/GenBank/DDBJ whole genome shotgun (WGS) entry which is preliminary data.</text>
</comment>
<sequence>MYKPKCTFTFLFLAVIISCTGITDAFDCYYCSNCLNTQRGVRLAARSEDWCYKVVWRSGPGNQQIVSRGASADCRQDSYNDQTMTIPGIYSGTARYCCRNHLCNSVPTSIHHSFSLIVLLLGLVFFFY</sequence>
<evidence type="ECO:0000313" key="5">
    <source>
        <dbReference type="Proteomes" id="UP000663832"/>
    </source>
</evidence>
<dbReference type="OrthoDB" id="9987970at2759"/>
<keyword evidence="1" id="KW-0812">Transmembrane</keyword>
<feature type="chain" id="PRO_5035599044" evidence="2">
    <location>
        <begin position="26"/>
        <end position="128"/>
    </location>
</feature>
<evidence type="ECO:0000256" key="1">
    <source>
        <dbReference type="SAM" id="Phobius"/>
    </source>
</evidence>